<dbReference type="GO" id="GO:0003677">
    <property type="term" value="F:DNA binding"/>
    <property type="evidence" value="ECO:0007669"/>
    <property type="project" value="UniProtKB-UniRule"/>
</dbReference>
<feature type="domain" description="5'-3' exonuclease" evidence="19">
    <location>
        <begin position="5"/>
        <end position="268"/>
    </location>
</feature>
<evidence type="ECO:0000256" key="11">
    <source>
        <dbReference type="ARBA" id="ARBA00022839"/>
    </source>
</evidence>
<dbReference type="AlphaFoldDB" id="A0AA42R868"/>
<dbReference type="FunFam" id="1.20.1060.10:FF:000001">
    <property type="entry name" value="DNA polymerase I"/>
    <property type="match status" value="1"/>
</dbReference>
<keyword evidence="9 17" id="KW-0227">DNA damage</keyword>
<name>A0AA42R868_AERCA</name>
<protein>
    <recommendedName>
        <fullName evidence="4 16">DNA polymerase I</fullName>
        <ecNumber evidence="3 16">2.7.7.7</ecNumber>
    </recommendedName>
</protein>
<dbReference type="CDD" id="cd09859">
    <property type="entry name" value="PIN_53EXO"/>
    <property type="match status" value="1"/>
</dbReference>
<dbReference type="Gene3D" id="3.30.420.10">
    <property type="entry name" value="Ribonuclease H-like superfamily/Ribonuclease H"/>
    <property type="match status" value="1"/>
</dbReference>
<dbReference type="SUPFAM" id="SSF47807">
    <property type="entry name" value="5' to 3' exonuclease, C-terminal subdomain"/>
    <property type="match status" value="1"/>
</dbReference>
<keyword evidence="5 17" id="KW-0808">Transferase</keyword>
<gene>
    <name evidence="17 21" type="primary">polA</name>
    <name evidence="21" type="ORF">N5I20_05985</name>
</gene>
<evidence type="ECO:0000256" key="14">
    <source>
        <dbReference type="ARBA" id="ARBA00023204"/>
    </source>
</evidence>
<dbReference type="GO" id="GO:0006302">
    <property type="term" value="P:double-strand break repair"/>
    <property type="evidence" value="ECO:0007669"/>
    <property type="project" value="TreeGrafter"/>
</dbReference>
<evidence type="ECO:0000256" key="6">
    <source>
        <dbReference type="ARBA" id="ARBA00022695"/>
    </source>
</evidence>
<dbReference type="GO" id="GO:0003887">
    <property type="term" value="F:DNA-directed DNA polymerase activity"/>
    <property type="evidence" value="ECO:0007669"/>
    <property type="project" value="UniProtKB-UniRule"/>
</dbReference>
<comment type="caution">
    <text evidence="21">The sequence shown here is derived from an EMBL/GenBank/DDBJ whole genome shotgun (WGS) entry which is preliminary data.</text>
</comment>
<keyword evidence="8" id="KW-0540">Nuclease</keyword>
<keyword evidence="7 17" id="KW-0235">DNA replication</keyword>
<comment type="similarity">
    <text evidence="1 17">Belongs to the DNA polymerase type-A family.</text>
</comment>
<dbReference type="PANTHER" id="PTHR10133">
    <property type="entry name" value="DNA POLYMERASE I"/>
    <property type="match status" value="1"/>
</dbReference>
<dbReference type="CDD" id="cd09898">
    <property type="entry name" value="H3TH_53EXO"/>
    <property type="match status" value="1"/>
</dbReference>
<evidence type="ECO:0000256" key="16">
    <source>
        <dbReference type="NCBIfam" id="TIGR00593"/>
    </source>
</evidence>
<feature type="domain" description="DNA-directed DNA polymerase family A palm" evidence="20">
    <location>
        <begin position="674"/>
        <end position="881"/>
    </location>
</feature>
<evidence type="ECO:0000313" key="22">
    <source>
        <dbReference type="Proteomes" id="UP001161704"/>
    </source>
</evidence>
<evidence type="ECO:0000256" key="10">
    <source>
        <dbReference type="ARBA" id="ARBA00022801"/>
    </source>
</evidence>
<evidence type="ECO:0000256" key="8">
    <source>
        <dbReference type="ARBA" id="ARBA00022722"/>
    </source>
</evidence>
<evidence type="ECO:0000256" key="17">
    <source>
        <dbReference type="RuleBase" id="RU004460"/>
    </source>
</evidence>
<evidence type="ECO:0000256" key="9">
    <source>
        <dbReference type="ARBA" id="ARBA00022763"/>
    </source>
</evidence>
<evidence type="ECO:0000256" key="15">
    <source>
        <dbReference type="ARBA" id="ARBA00049244"/>
    </source>
</evidence>
<dbReference type="Gene3D" id="3.40.50.1010">
    <property type="entry name" value="5'-nuclease"/>
    <property type="match status" value="1"/>
</dbReference>
<dbReference type="SMART" id="SM00475">
    <property type="entry name" value="53EXOc"/>
    <property type="match status" value="1"/>
</dbReference>
<dbReference type="GO" id="GO:0008409">
    <property type="term" value="F:5'-3' exonuclease activity"/>
    <property type="evidence" value="ECO:0007669"/>
    <property type="project" value="UniProtKB-UniRule"/>
</dbReference>
<proteinExistence type="inferred from homology"/>
<keyword evidence="10 17" id="KW-0378">Hydrolase</keyword>
<evidence type="ECO:0000256" key="7">
    <source>
        <dbReference type="ARBA" id="ARBA00022705"/>
    </source>
</evidence>
<evidence type="ECO:0000256" key="12">
    <source>
        <dbReference type="ARBA" id="ARBA00022932"/>
    </source>
</evidence>
<dbReference type="NCBIfam" id="TIGR00593">
    <property type="entry name" value="pola"/>
    <property type="match status" value="1"/>
</dbReference>
<dbReference type="Pfam" id="PF01367">
    <property type="entry name" value="5_3_exonuc"/>
    <property type="match status" value="1"/>
</dbReference>
<dbReference type="Pfam" id="PF00476">
    <property type="entry name" value="DNA_pol_A"/>
    <property type="match status" value="1"/>
</dbReference>
<accession>A0AA42R868</accession>
<dbReference type="InterPro" id="IPR043502">
    <property type="entry name" value="DNA/RNA_pol_sf"/>
</dbReference>
<dbReference type="SUPFAM" id="SSF56672">
    <property type="entry name" value="DNA/RNA polymerases"/>
    <property type="match status" value="1"/>
</dbReference>
<dbReference type="GO" id="GO:0006261">
    <property type="term" value="P:DNA-templated DNA replication"/>
    <property type="evidence" value="ECO:0007669"/>
    <property type="project" value="UniProtKB-UniRule"/>
</dbReference>
<dbReference type="Pfam" id="PF02739">
    <property type="entry name" value="5_3_exonuc_N"/>
    <property type="match status" value="1"/>
</dbReference>
<dbReference type="PRINTS" id="PR00868">
    <property type="entry name" value="DNAPOLI"/>
</dbReference>
<dbReference type="InterPro" id="IPR018320">
    <property type="entry name" value="DNA_polymerase_1"/>
</dbReference>
<dbReference type="NCBIfam" id="NF004397">
    <property type="entry name" value="PRK05755.1"/>
    <property type="match status" value="1"/>
</dbReference>
<dbReference type="PANTHER" id="PTHR10133:SF27">
    <property type="entry name" value="DNA POLYMERASE NU"/>
    <property type="match status" value="1"/>
</dbReference>
<dbReference type="InterPro" id="IPR002421">
    <property type="entry name" value="5-3_exonuclease"/>
</dbReference>
<evidence type="ECO:0000256" key="2">
    <source>
        <dbReference type="ARBA" id="ARBA00011541"/>
    </source>
</evidence>
<dbReference type="SUPFAM" id="SSF53098">
    <property type="entry name" value="Ribonuclease H-like"/>
    <property type="match status" value="1"/>
</dbReference>
<dbReference type="FunFam" id="1.10.150.20:FF:000002">
    <property type="entry name" value="DNA polymerase I"/>
    <property type="match status" value="1"/>
</dbReference>
<dbReference type="Pfam" id="PF01612">
    <property type="entry name" value="DNA_pol_A_exo1"/>
    <property type="match status" value="1"/>
</dbReference>
<feature type="domain" description="3'-5' exonuclease" evidence="18">
    <location>
        <begin position="318"/>
        <end position="505"/>
    </location>
</feature>
<evidence type="ECO:0000259" key="18">
    <source>
        <dbReference type="SMART" id="SM00474"/>
    </source>
</evidence>
<keyword evidence="13 17" id="KW-0238">DNA-binding</keyword>
<dbReference type="CDD" id="cd08637">
    <property type="entry name" value="DNA_pol_A_pol_I_C"/>
    <property type="match status" value="1"/>
</dbReference>
<dbReference type="InterPro" id="IPR002298">
    <property type="entry name" value="DNA_polymerase_A"/>
</dbReference>
<dbReference type="CDD" id="cd06139">
    <property type="entry name" value="DNA_polA_I_Ecoli_like_exo"/>
    <property type="match status" value="1"/>
</dbReference>
<dbReference type="SMART" id="SM00279">
    <property type="entry name" value="HhH2"/>
    <property type="match status" value="1"/>
</dbReference>
<evidence type="ECO:0000256" key="5">
    <source>
        <dbReference type="ARBA" id="ARBA00022679"/>
    </source>
</evidence>
<dbReference type="SUPFAM" id="SSF88723">
    <property type="entry name" value="PIN domain-like"/>
    <property type="match status" value="1"/>
</dbReference>
<comment type="subunit">
    <text evidence="2">Single-chain monomer with multiple functions.</text>
</comment>
<dbReference type="Proteomes" id="UP001161704">
    <property type="component" value="Unassembled WGS sequence"/>
</dbReference>
<evidence type="ECO:0000256" key="3">
    <source>
        <dbReference type="ARBA" id="ARBA00012417"/>
    </source>
</evidence>
<dbReference type="SMART" id="SM00474">
    <property type="entry name" value="35EXOc"/>
    <property type="match status" value="1"/>
</dbReference>
<sequence>MASSNPLILVDGSSYLYRAFFASQQADLRTSTGLPSGAVRVMANMMRSLRKQYPDCHVAVVFDAKGKTFRDDIYPEYKATRASMPDDLRSQVAPIHQMIKAMGFPFLMVEGVEADDVIGTLARQATEKQLPVLISTGDKDMAQLVSDHVTLIDTMKDVKTDREGVIEKFGVPPELIIDYLALMGDKVDNIPGMTGVGEKTALALLQGIGSIDEIAANLDKVAALGFRGSKAFADKFREQEEQVRLSYVLATIKTDVALEQSLEELQLGPIDKEALLAVYREYELRNLIKELESGGAEESEAESDEEGAAPAAAIETDYRCILDEAEFDEWLARLQAAPLFAFDTETTSLDYMEARVVGVSFAIEPGKAAYVPFGHDYLGAPVQLTEAVVLGKLKPLLEDPARLKVGQNLKYDHNVLLNHGIELQGIAYDTMLESYVLNSTASRHDMDSLARRYLNVETISFEDIAGKGVKQLTFNQIELEQAAPYAAEDADITLRLHQALWGKLSAEPGLAKVFSEIELPLLPVLARMERLGTTIEPKLLHQQSQEIEVRLAELEKQAHELAGQEFNLSSPKQLGEILFTKLGLPIIKKTPKGAPSTAEEVLAELAETYELPQLLMEHRGLAKLKSTYTDKLPLMIKPQTGRVHTSYHQAVAATGRLSSTDPNLQNIPVRNEQGRRIRQAFIPCAGYKLVAADYSQIELRIMAHLSGDKGLLTAFAEGKDIHKATAAEVFGVALDAVTSDMRRSAKAINFGLIYGMSAFGLAKQLGIGRAEAQKYMDLYFERYPGVLEYMERTRQQADAQGYVETLFGRRLYLPDIKSRNAGLRKAAERAAINAPMQGTAADIIKRAMINVDGWIRGIEDQSIRMLMQVHDELVFEIREEKLEEYIALIKEKMSGAAELDVPLVVEAGTGDNWDQAH</sequence>
<dbReference type="InterPro" id="IPR001098">
    <property type="entry name" value="DNA-dir_DNA_pol_A_palm_dom"/>
</dbReference>
<dbReference type="EMBL" id="JAOCIZ010000017">
    <property type="protein sequence ID" value="MDH1504605.1"/>
    <property type="molecule type" value="Genomic_DNA"/>
</dbReference>
<evidence type="ECO:0000256" key="1">
    <source>
        <dbReference type="ARBA" id="ARBA00007705"/>
    </source>
</evidence>
<dbReference type="EC" id="2.7.7.7" evidence="3 16"/>
<dbReference type="InterPro" id="IPR019760">
    <property type="entry name" value="DNA-dir_DNA_pol_A_CS"/>
</dbReference>
<dbReference type="InterPro" id="IPR036279">
    <property type="entry name" value="5-3_exonuclease_C_sf"/>
</dbReference>
<evidence type="ECO:0000313" key="21">
    <source>
        <dbReference type="EMBL" id="MDH1504605.1"/>
    </source>
</evidence>
<dbReference type="InterPro" id="IPR036397">
    <property type="entry name" value="RNaseH_sf"/>
</dbReference>
<dbReference type="FunFam" id="3.30.420.10:FF:000026">
    <property type="entry name" value="DNA polymerase I"/>
    <property type="match status" value="1"/>
</dbReference>
<dbReference type="Gene3D" id="1.10.150.20">
    <property type="entry name" value="5' to 3' exonuclease, C-terminal subdomain"/>
    <property type="match status" value="2"/>
</dbReference>
<evidence type="ECO:0000256" key="13">
    <source>
        <dbReference type="ARBA" id="ARBA00023125"/>
    </source>
</evidence>
<dbReference type="InterPro" id="IPR002562">
    <property type="entry name" value="3'-5'_exonuclease_dom"/>
</dbReference>
<keyword evidence="6 17" id="KW-0548">Nucleotidyltransferase</keyword>
<dbReference type="FunFam" id="3.40.50.1010:FF:000001">
    <property type="entry name" value="DNA polymerase I"/>
    <property type="match status" value="1"/>
</dbReference>
<dbReference type="InterPro" id="IPR012337">
    <property type="entry name" value="RNaseH-like_sf"/>
</dbReference>
<evidence type="ECO:0000259" key="19">
    <source>
        <dbReference type="SMART" id="SM00475"/>
    </source>
</evidence>
<comment type="catalytic activity">
    <reaction evidence="15 17">
        <text>DNA(n) + a 2'-deoxyribonucleoside 5'-triphosphate = DNA(n+1) + diphosphate</text>
        <dbReference type="Rhea" id="RHEA:22508"/>
        <dbReference type="Rhea" id="RHEA-COMP:17339"/>
        <dbReference type="Rhea" id="RHEA-COMP:17340"/>
        <dbReference type="ChEBI" id="CHEBI:33019"/>
        <dbReference type="ChEBI" id="CHEBI:61560"/>
        <dbReference type="ChEBI" id="CHEBI:173112"/>
        <dbReference type="EC" id="2.7.7.7"/>
    </reaction>
</comment>
<organism evidence="21 22">
    <name type="scientific">Aeromonas caviae</name>
    <name type="common">Aeromonas punctata</name>
    <dbReference type="NCBI Taxonomy" id="648"/>
    <lineage>
        <taxon>Bacteria</taxon>
        <taxon>Pseudomonadati</taxon>
        <taxon>Pseudomonadota</taxon>
        <taxon>Gammaproteobacteria</taxon>
        <taxon>Aeromonadales</taxon>
        <taxon>Aeromonadaceae</taxon>
        <taxon>Aeromonas</taxon>
    </lineage>
</organism>
<dbReference type="Gene3D" id="1.20.1060.10">
    <property type="entry name" value="Taq DNA Polymerase, Chain T, domain 4"/>
    <property type="match status" value="1"/>
</dbReference>
<keyword evidence="14 17" id="KW-0234">DNA repair</keyword>
<keyword evidence="11 17" id="KW-0269">Exonuclease</keyword>
<comment type="function">
    <text evidence="17">In addition to polymerase activity, this DNA polymerase exhibits 3'-5' and 5'-3' exonuclease activity.</text>
</comment>
<keyword evidence="12 17" id="KW-0239">DNA-directed DNA polymerase</keyword>
<reference evidence="21" key="1">
    <citation type="submission" date="2022-09" db="EMBL/GenBank/DDBJ databases">
        <title>Intensive care unit water sources are persistently colonized with multi-drug resistant bacteria and are the site of extensive horizontal gene transfer of antibiotic resistance genes.</title>
        <authorList>
            <person name="Diorio-Toth L."/>
        </authorList>
    </citation>
    <scope>NUCLEOTIDE SEQUENCE</scope>
    <source>
        <strain evidence="21">GD03710</strain>
    </source>
</reference>
<dbReference type="FunFam" id="1.10.150.20:FF:000003">
    <property type="entry name" value="DNA polymerase I"/>
    <property type="match status" value="1"/>
</dbReference>
<dbReference type="RefSeq" id="WP_201957013.1">
    <property type="nucleotide sequence ID" value="NZ_CP130164.1"/>
</dbReference>
<evidence type="ECO:0000259" key="20">
    <source>
        <dbReference type="SMART" id="SM00482"/>
    </source>
</evidence>
<dbReference type="SMART" id="SM00482">
    <property type="entry name" value="POLAc"/>
    <property type="match status" value="1"/>
</dbReference>
<dbReference type="InterPro" id="IPR029060">
    <property type="entry name" value="PIN-like_dom_sf"/>
</dbReference>
<dbReference type="InterPro" id="IPR008918">
    <property type="entry name" value="HhH2"/>
</dbReference>
<dbReference type="InterPro" id="IPR020046">
    <property type="entry name" value="5-3_exonucl_a-hlix_arch_N"/>
</dbReference>
<evidence type="ECO:0000256" key="4">
    <source>
        <dbReference type="ARBA" id="ARBA00020311"/>
    </source>
</evidence>
<dbReference type="InterPro" id="IPR020045">
    <property type="entry name" value="DNA_polI_H3TH"/>
</dbReference>
<dbReference type="PROSITE" id="PS00447">
    <property type="entry name" value="DNA_POLYMERASE_A"/>
    <property type="match status" value="1"/>
</dbReference>
<dbReference type="GO" id="GO:0008408">
    <property type="term" value="F:3'-5' exonuclease activity"/>
    <property type="evidence" value="ECO:0007669"/>
    <property type="project" value="UniProtKB-UniRule"/>
</dbReference>
<dbReference type="Gene3D" id="3.30.70.370">
    <property type="match status" value="1"/>
</dbReference>